<evidence type="ECO:0000256" key="5">
    <source>
        <dbReference type="ARBA" id="ARBA00022692"/>
    </source>
</evidence>
<dbReference type="CDD" id="cd18580">
    <property type="entry name" value="ABC_6TM_ABCC_D2"/>
    <property type="match status" value="1"/>
</dbReference>
<evidence type="ECO:0000256" key="9">
    <source>
        <dbReference type="ARBA" id="ARBA00023136"/>
    </source>
</evidence>
<evidence type="ECO:0000259" key="13">
    <source>
        <dbReference type="PROSITE" id="PS50893"/>
    </source>
</evidence>
<feature type="transmembrane region" description="Helical" evidence="12">
    <location>
        <begin position="537"/>
        <end position="559"/>
    </location>
</feature>
<dbReference type="GO" id="GO:0005886">
    <property type="term" value="C:plasma membrane"/>
    <property type="evidence" value="ECO:0007669"/>
    <property type="project" value="UniProtKB-SubCell"/>
</dbReference>
<feature type="transmembrane region" description="Helical" evidence="12">
    <location>
        <begin position="580"/>
        <end position="602"/>
    </location>
</feature>
<dbReference type="PROSITE" id="PS50893">
    <property type="entry name" value="ABC_TRANSPORTER_2"/>
    <property type="match status" value="2"/>
</dbReference>
<dbReference type="GO" id="GO:0016887">
    <property type="term" value="F:ATP hydrolysis activity"/>
    <property type="evidence" value="ECO:0007669"/>
    <property type="project" value="InterPro"/>
</dbReference>
<dbReference type="FunFam" id="3.40.50.300:FF:002145">
    <property type="entry name" value="ABC transporter (MsbA subfamily)"/>
    <property type="match status" value="1"/>
</dbReference>
<comment type="caution">
    <text evidence="15">The sequence shown here is derived from an EMBL/GenBank/DDBJ whole genome shotgun (WGS) entry which is preliminary data.</text>
</comment>
<dbReference type="PANTHER" id="PTHR24223:SF399">
    <property type="entry name" value="ABC TRANSPORTER ATNG"/>
    <property type="match status" value="1"/>
</dbReference>
<keyword evidence="6" id="KW-0547">Nucleotide-binding</keyword>
<organism evidence="15 16">
    <name type="scientific">Venustampulla echinocandica</name>
    <dbReference type="NCBI Taxonomy" id="2656787"/>
    <lineage>
        <taxon>Eukaryota</taxon>
        <taxon>Fungi</taxon>
        <taxon>Dikarya</taxon>
        <taxon>Ascomycota</taxon>
        <taxon>Pezizomycotina</taxon>
        <taxon>Leotiomycetes</taxon>
        <taxon>Helotiales</taxon>
        <taxon>Pleuroascaceae</taxon>
        <taxon>Venustampulla</taxon>
    </lineage>
</organism>
<evidence type="ECO:0000256" key="12">
    <source>
        <dbReference type="SAM" id="Phobius"/>
    </source>
</evidence>
<dbReference type="InterPro" id="IPR003439">
    <property type="entry name" value="ABC_transporter-like_ATP-bd"/>
</dbReference>
<dbReference type="AlphaFoldDB" id="A0A370TI56"/>
<dbReference type="SUPFAM" id="SSF90123">
    <property type="entry name" value="ABC transporter transmembrane region"/>
    <property type="match status" value="2"/>
</dbReference>
<dbReference type="PANTHER" id="PTHR24223">
    <property type="entry name" value="ATP-BINDING CASSETTE SUB-FAMILY C"/>
    <property type="match status" value="1"/>
</dbReference>
<dbReference type="PROSITE" id="PS00211">
    <property type="entry name" value="ABC_TRANSPORTER_1"/>
    <property type="match status" value="2"/>
</dbReference>
<proteinExistence type="inferred from homology"/>
<evidence type="ECO:0000259" key="14">
    <source>
        <dbReference type="PROSITE" id="PS50929"/>
    </source>
</evidence>
<dbReference type="GO" id="GO:0005524">
    <property type="term" value="F:ATP binding"/>
    <property type="evidence" value="ECO:0007669"/>
    <property type="project" value="UniProtKB-KW"/>
</dbReference>
<evidence type="ECO:0000256" key="10">
    <source>
        <dbReference type="ARBA" id="ARBA00023180"/>
    </source>
</evidence>
<evidence type="ECO:0000256" key="3">
    <source>
        <dbReference type="ARBA" id="ARBA00022448"/>
    </source>
</evidence>
<keyword evidence="5 12" id="KW-0812">Transmembrane</keyword>
<keyword evidence="9 12" id="KW-0472">Membrane</keyword>
<evidence type="ECO:0000313" key="16">
    <source>
        <dbReference type="Proteomes" id="UP000254866"/>
    </source>
</evidence>
<feature type="region of interest" description="Disordered" evidence="11">
    <location>
        <begin position="485"/>
        <end position="522"/>
    </location>
</feature>
<dbReference type="InterPro" id="IPR017871">
    <property type="entry name" value="ABC_transporter-like_CS"/>
</dbReference>
<dbReference type="SUPFAM" id="SSF52540">
    <property type="entry name" value="P-loop containing nucleoside triphosphate hydrolases"/>
    <property type="match status" value="2"/>
</dbReference>
<comment type="subcellular location">
    <subcellularLocation>
        <location evidence="1">Cell membrane</location>
        <topology evidence="1">Multi-pass membrane protein</topology>
    </subcellularLocation>
</comment>
<dbReference type="GeneID" id="43599812"/>
<evidence type="ECO:0000313" key="15">
    <source>
        <dbReference type="EMBL" id="RDL35032.1"/>
    </source>
</evidence>
<evidence type="ECO:0000256" key="7">
    <source>
        <dbReference type="ARBA" id="ARBA00022840"/>
    </source>
</evidence>
<keyword evidence="7" id="KW-0067">ATP-binding</keyword>
<comment type="similarity">
    <text evidence="2">Belongs to the ABC transporter superfamily. ABCC family. Conjugate transporter (TC 3.A.1.208) subfamily.</text>
</comment>
<accession>A0A370TI56</accession>
<keyword evidence="8 12" id="KW-1133">Transmembrane helix</keyword>
<feature type="domain" description="ABC transmembrane type-1" evidence="14">
    <location>
        <begin position="601"/>
        <end position="766"/>
    </location>
</feature>
<dbReference type="InterPro" id="IPR011527">
    <property type="entry name" value="ABC1_TM_dom"/>
</dbReference>
<feature type="domain" description="ABC transporter" evidence="13">
    <location>
        <begin position="837"/>
        <end position="1087"/>
    </location>
</feature>
<feature type="domain" description="ABC transporter" evidence="13">
    <location>
        <begin position="259"/>
        <end position="480"/>
    </location>
</feature>
<feature type="compositionally biased region" description="Basic and acidic residues" evidence="11">
    <location>
        <begin position="494"/>
        <end position="506"/>
    </location>
</feature>
<keyword evidence="16" id="KW-1185">Reference proteome</keyword>
<feature type="domain" description="ABC transmembrane type-1" evidence="14">
    <location>
        <begin position="6"/>
        <end position="152"/>
    </location>
</feature>
<dbReference type="Pfam" id="PF00664">
    <property type="entry name" value="ABC_membrane"/>
    <property type="match status" value="1"/>
</dbReference>
<gene>
    <name evidence="15" type="ORF">BP5553_06963</name>
</gene>
<dbReference type="Pfam" id="PF00005">
    <property type="entry name" value="ABC_tran"/>
    <property type="match status" value="2"/>
</dbReference>
<name>A0A370TI56_9HELO</name>
<evidence type="ECO:0000256" key="4">
    <source>
        <dbReference type="ARBA" id="ARBA00022475"/>
    </source>
</evidence>
<feature type="transmembrane region" description="Helical" evidence="12">
    <location>
        <begin position="159"/>
        <end position="176"/>
    </location>
</feature>
<keyword evidence="3" id="KW-0813">Transport</keyword>
<evidence type="ECO:0000256" key="8">
    <source>
        <dbReference type="ARBA" id="ARBA00022989"/>
    </source>
</evidence>
<dbReference type="InterPro" id="IPR003593">
    <property type="entry name" value="AAA+_ATPase"/>
</dbReference>
<dbReference type="Gene3D" id="3.40.50.300">
    <property type="entry name" value="P-loop containing nucleotide triphosphate hydrolases"/>
    <property type="match status" value="2"/>
</dbReference>
<dbReference type="InterPro" id="IPR036640">
    <property type="entry name" value="ABC1_TM_sf"/>
</dbReference>
<dbReference type="InterPro" id="IPR027417">
    <property type="entry name" value="P-loop_NTPase"/>
</dbReference>
<dbReference type="InterPro" id="IPR044726">
    <property type="entry name" value="ABCC_6TM_D2"/>
</dbReference>
<dbReference type="GO" id="GO:0140359">
    <property type="term" value="F:ABC-type transporter activity"/>
    <property type="evidence" value="ECO:0007669"/>
    <property type="project" value="InterPro"/>
</dbReference>
<feature type="transmembrane region" description="Helical" evidence="12">
    <location>
        <begin position="134"/>
        <end position="153"/>
    </location>
</feature>
<evidence type="ECO:0000256" key="6">
    <source>
        <dbReference type="ARBA" id="ARBA00022741"/>
    </source>
</evidence>
<evidence type="ECO:0000256" key="1">
    <source>
        <dbReference type="ARBA" id="ARBA00004651"/>
    </source>
</evidence>
<keyword evidence="10" id="KW-0325">Glycoprotein</keyword>
<dbReference type="SMART" id="SM00382">
    <property type="entry name" value="AAA"/>
    <property type="match status" value="2"/>
</dbReference>
<keyword evidence="4" id="KW-1003">Cell membrane</keyword>
<dbReference type="STRING" id="2656787.A0A370TI56"/>
<dbReference type="Gene3D" id="1.20.1560.10">
    <property type="entry name" value="ABC transporter type 1, transmembrane domain"/>
    <property type="match status" value="2"/>
</dbReference>
<dbReference type="RefSeq" id="XP_031867855.1">
    <property type="nucleotide sequence ID" value="XM_032015586.1"/>
</dbReference>
<dbReference type="InterPro" id="IPR050173">
    <property type="entry name" value="ABC_transporter_C-like"/>
</dbReference>
<dbReference type="Proteomes" id="UP000254866">
    <property type="component" value="Unassembled WGS sequence"/>
</dbReference>
<evidence type="ECO:0000256" key="11">
    <source>
        <dbReference type="SAM" id="MobiDB-lite"/>
    </source>
</evidence>
<dbReference type="PROSITE" id="PS50929">
    <property type="entry name" value="ABC_TM1F"/>
    <property type="match status" value="2"/>
</dbReference>
<dbReference type="OrthoDB" id="6500128at2759"/>
<feature type="transmembrane region" description="Helical" evidence="12">
    <location>
        <begin position="742"/>
        <end position="762"/>
    </location>
</feature>
<protein>
    <recommendedName>
        <fullName evidence="17">P-loop containing nucleoside triphosphate hydrolase</fullName>
    </recommendedName>
</protein>
<dbReference type="EMBL" id="NPIC01000006">
    <property type="protein sequence ID" value="RDL35032.1"/>
    <property type="molecule type" value="Genomic_DNA"/>
</dbReference>
<evidence type="ECO:0008006" key="17">
    <source>
        <dbReference type="Google" id="ProtNLM"/>
    </source>
</evidence>
<evidence type="ECO:0000256" key="2">
    <source>
        <dbReference type="ARBA" id="ARBA00009726"/>
    </source>
</evidence>
<sequence>MKATFWAAVPSRALLILALFAQPELLTRFILFIKTDDSNNASGYGFVGAFALMYGAAALLNAHYSHCCDRLALQTRALLIDRIYERLLFNKHSESETIAVTSLISVDVEAGVKGIQGFHEIWATLTTTLVAVWLLYRQIGIACIAPILCMAAGASPQCAILASYGIFAVGAAYRGVALNATRLVSSLALLTIMSEPISFLLSAIPTFTSALICLHRIELFLKSSHGSMETSMISDGLTSSISHDLQAIGSGYSTKEKSIDPVVVIRHGAFGWSGKPRYLEDISLEICASQVNMIIGPVGSGKSTLLYSILGETYKFRGLLKTQDNARIGFCAQSPWLVNDTIQSNILGESNFDVNWYETVIEACALLLDFSTMPKADQTVVGTKAASLSGGQKQRISLARAIYSRAEVLLLDDVFSGLDNTTKSHVFNRLLGSRGLLRNGISVLHYATNVTIMENGAITARGGYQQLRSRLESLEASLTPENRRSDCVINSSDRGQHDDVSVESRTETPNFPSNLEKHGSSQTIPTTISNSVRLYKYYVNSLGFKQSIFSMLLLIILWVERVYSNIWLQQWASANNNAQLGRYIGFYAFLVISNIVVLYFVLVAPLSMFNLVDAGVLVNRFVEDINTVDNDLPKAILNTVSTAIGVCGQIFIVILAMPAMTWTVPPIFALTWAIQRFYLNTSSQLRVASIEAKAPLLTHFLETTQGLVTVRAFGWQVSYSNKHIERLEKSQESTYLLYSLQVWLKFIMDLVVMGIAVLLVTLSIHMKGYVSEGILGLALVKLITLGKESKYFVTQWTLLEQSMFSISRIFDFIGRTASEETGNDILPTTGWPHDGSVEFQNVSAHYKFVHSLSQAPILPTKMSSDPSQRCLHNINLTIPHGERVAICGRTGSGKTSLISSLLHTLSVSSGDIHLSSVPLSTLSPDITRSYINVLPQEPLFVIGSVRHNMTLWSTDISDKDIIRVLQRVNLWDNIESLGGLNMKLDSDRMLSQGQAQLFCLARAMLKKRSILILDEATSSVDRDSETIMQNIIRDDFESTTVIAVVHRLRSIVDFDRVVVMDKGAIVECGKPRELLKNQKSKFKLMWDQSESGLSR</sequence>
<reference evidence="15 16" key="1">
    <citation type="journal article" date="2018" name="IMA Fungus">
        <title>IMA Genome-F 9: Draft genome sequence of Annulohypoxylon stygium, Aspergillus mulundensis, Berkeleyomyces basicola (syn. Thielaviopsis basicola), Ceratocystis smalleyi, two Cercospora beticola strains, Coleophoma cylindrospora, Fusarium fracticaudum, Phialophora cf. hyalina, and Morchella septimelata.</title>
        <authorList>
            <person name="Wingfield B.D."/>
            <person name="Bills G.F."/>
            <person name="Dong Y."/>
            <person name="Huang W."/>
            <person name="Nel W.J."/>
            <person name="Swalarsk-Parry B.S."/>
            <person name="Vaghefi N."/>
            <person name="Wilken P.M."/>
            <person name="An Z."/>
            <person name="de Beer Z.W."/>
            <person name="De Vos L."/>
            <person name="Chen L."/>
            <person name="Duong T.A."/>
            <person name="Gao Y."/>
            <person name="Hammerbacher A."/>
            <person name="Kikkert J.R."/>
            <person name="Li Y."/>
            <person name="Li H."/>
            <person name="Li K."/>
            <person name="Li Q."/>
            <person name="Liu X."/>
            <person name="Ma X."/>
            <person name="Naidoo K."/>
            <person name="Pethybridge S.J."/>
            <person name="Sun J."/>
            <person name="Steenkamp E.T."/>
            <person name="van der Nest M.A."/>
            <person name="van Wyk S."/>
            <person name="Wingfield M.J."/>
            <person name="Xiong C."/>
            <person name="Yue Q."/>
            <person name="Zhang X."/>
        </authorList>
    </citation>
    <scope>NUCLEOTIDE SEQUENCE [LARGE SCALE GENOMIC DNA]</scope>
    <source>
        <strain evidence="15 16">BP 5553</strain>
    </source>
</reference>
<feature type="transmembrane region" description="Helical" evidence="12">
    <location>
        <begin position="44"/>
        <end position="64"/>
    </location>
</feature>